<name>T0K7M4_COLGC</name>
<evidence type="ECO:0000313" key="3">
    <source>
        <dbReference type="Proteomes" id="UP000015530"/>
    </source>
</evidence>
<evidence type="ECO:0000256" key="1">
    <source>
        <dbReference type="SAM" id="MobiDB-lite"/>
    </source>
</evidence>
<evidence type="ECO:0000313" key="2">
    <source>
        <dbReference type="EMBL" id="EQB47969.1"/>
    </source>
</evidence>
<comment type="caution">
    <text evidence="2">The sequence shown here is derived from an EMBL/GenBank/DDBJ whole genome shotgun (WGS) entry which is preliminary data.</text>
</comment>
<gene>
    <name evidence="2" type="ORF">CGLO_12840</name>
</gene>
<reference evidence="3" key="1">
    <citation type="journal article" date="2013" name="Mol. Plant Microbe Interact.">
        <title>Global aspects of pacC regulation of pathogenicity genes in Colletotrichum gloeosporioides as revealed by transcriptome analysis.</title>
        <authorList>
            <person name="Alkan N."/>
            <person name="Meng X."/>
            <person name="Friedlander G."/>
            <person name="Reuveni E."/>
            <person name="Sukno S."/>
            <person name="Sherman A."/>
            <person name="Thon M."/>
            <person name="Fluhr R."/>
            <person name="Prusky D."/>
        </authorList>
    </citation>
    <scope>NUCLEOTIDE SEQUENCE [LARGE SCALE GENOMIC DNA]</scope>
    <source>
        <strain evidence="3">Cg-14</strain>
    </source>
</reference>
<dbReference type="EMBL" id="AMYD01002775">
    <property type="protein sequence ID" value="EQB47969.1"/>
    <property type="molecule type" value="Genomic_DNA"/>
</dbReference>
<organism evidence="2 3">
    <name type="scientific">Colletotrichum gloeosporioides (strain Cg-14)</name>
    <name type="common">Anthracnose fungus</name>
    <name type="synonym">Glomerella cingulata</name>
    <dbReference type="NCBI Taxonomy" id="1237896"/>
    <lineage>
        <taxon>Eukaryota</taxon>
        <taxon>Fungi</taxon>
        <taxon>Dikarya</taxon>
        <taxon>Ascomycota</taxon>
        <taxon>Pezizomycotina</taxon>
        <taxon>Sordariomycetes</taxon>
        <taxon>Hypocreomycetidae</taxon>
        <taxon>Glomerellales</taxon>
        <taxon>Glomerellaceae</taxon>
        <taxon>Colletotrichum</taxon>
        <taxon>Colletotrichum gloeosporioides species complex</taxon>
    </lineage>
</organism>
<dbReference type="AlphaFoldDB" id="T0K7M4"/>
<dbReference type="Proteomes" id="UP000015530">
    <property type="component" value="Unassembled WGS sequence"/>
</dbReference>
<accession>T0K7M4</accession>
<sequence>MASMMRGERSIDVDVDETMKEGGRSRKGWGWVVRIASLRDGQTRGSS</sequence>
<proteinExistence type="predicted"/>
<feature type="region of interest" description="Disordered" evidence="1">
    <location>
        <begin position="1"/>
        <end position="24"/>
    </location>
</feature>
<protein>
    <submittedName>
        <fullName evidence="2">Uncharacterized protein</fullName>
    </submittedName>
</protein>
<dbReference type="HOGENOM" id="CLU_3175351_0_0_1"/>